<accession>A0A367QUY9</accession>
<protein>
    <submittedName>
        <fullName evidence="1">Uncharacterized protein</fullName>
    </submittedName>
</protein>
<reference evidence="1" key="1">
    <citation type="submission" date="2016-04" db="EMBL/GenBank/DDBJ databases">
        <authorList>
            <person name="Tabuchi Yagui T.R."/>
        </authorList>
    </citation>
    <scope>NUCLEOTIDE SEQUENCE [LARGE SCALE GENOMIC DNA]</scope>
    <source>
        <strain evidence="1">NIES-26</strain>
    </source>
</reference>
<dbReference type="AlphaFoldDB" id="A0A367QUY9"/>
<evidence type="ECO:0000313" key="2">
    <source>
        <dbReference type="Proteomes" id="UP000252107"/>
    </source>
</evidence>
<organism evidence="1 2">
    <name type="scientific">Nostoc minutum NIES-26</name>
    <dbReference type="NCBI Taxonomy" id="1844469"/>
    <lineage>
        <taxon>Bacteria</taxon>
        <taxon>Bacillati</taxon>
        <taxon>Cyanobacteriota</taxon>
        <taxon>Cyanophyceae</taxon>
        <taxon>Nostocales</taxon>
        <taxon>Nostocaceae</taxon>
        <taxon>Nostoc</taxon>
    </lineage>
</organism>
<dbReference type="EMBL" id="LXQD01000301">
    <property type="protein sequence ID" value="RCJ27945.1"/>
    <property type="molecule type" value="Genomic_DNA"/>
</dbReference>
<evidence type="ECO:0000313" key="1">
    <source>
        <dbReference type="EMBL" id="RCJ27945.1"/>
    </source>
</evidence>
<keyword evidence="2" id="KW-1185">Reference proteome</keyword>
<comment type="caution">
    <text evidence="1">The sequence shown here is derived from an EMBL/GenBank/DDBJ whole genome shotgun (WGS) entry which is preliminary data.</text>
</comment>
<gene>
    <name evidence="1" type="ORF">A6770_24655</name>
</gene>
<sequence length="73" mass="7792">MLLSTLREGFRVQRGATAVLGFPQVEQVAWEPPHRSGSGGKPSPKFAWRETLLATSLCSAGLTAPPLLPPLLP</sequence>
<name>A0A367QUY9_9NOSO</name>
<dbReference type="Proteomes" id="UP000252107">
    <property type="component" value="Unassembled WGS sequence"/>
</dbReference>
<proteinExistence type="predicted"/>